<reference evidence="12 13" key="1">
    <citation type="submission" date="2016-05" db="EMBL/GenBank/DDBJ databases">
        <title>Complete genome sequence of Novosphingobium guangzhouense SA925(T).</title>
        <authorList>
            <person name="Sha S."/>
        </authorList>
    </citation>
    <scope>NUCLEOTIDE SEQUENCE [LARGE SCALE GENOMIC DNA]</scope>
    <source>
        <strain evidence="12 13">SA925</strain>
    </source>
</reference>
<evidence type="ECO:0000256" key="2">
    <source>
        <dbReference type="ARBA" id="ARBA00022516"/>
    </source>
</evidence>
<evidence type="ECO:0000256" key="1">
    <source>
        <dbReference type="ARBA" id="ARBA00022450"/>
    </source>
</evidence>
<dbReference type="SUPFAM" id="SSF47336">
    <property type="entry name" value="ACP-like"/>
    <property type="match status" value="1"/>
</dbReference>
<evidence type="ECO:0000256" key="8">
    <source>
        <dbReference type="HAMAP-Rule" id="MF_01217"/>
    </source>
</evidence>
<comment type="function">
    <text evidence="8 10">Carrier of the growing fatty acid chain in fatty acid biosynthesis.</text>
</comment>
<comment type="pathway">
    <text evidence="7">Glycolipid biosynthesis; KDO(2)-lipid A biosynthesis.</text>
</comment>
<dbReference type="PANTHER" id="PTHR20863:SF76">
    <property type="entry name" value="CARRIER DOMAIN-CONTAINING PROTEIN"/>
    <property type="match status" value="1"/>
</dbReference>
<evidence type="ECO:0000256" key="6">
    <source>
        <dbReference type="ARBA" id="ARBA00023160"/>
    </source>
</evidence>
<dbReference type="PANTHER" id="PTHR20863">
    <property type="entry name" value="ACYL CARRIER PROTEIN"/>
    <property type="match status" value="1"/>
</dbReference>
<accession>A0A2K2G3H1</accession>
<dbReference type="HAMAP" id="MF_01217">
    <property type="entry name" value="Acyl_carrier"/>
    <property type="match status" value="1"/>
</dbReference>
<dbReference type="NCBIfam" id="NF002151">
    <property type="entry name" value="PRK00982.1-5"/>
    <property type="match status" value="1"/>
</dbReference>
<dbReference type="Proteomes" id="UP000236327">
    <property type="component" value="Unassembled WGS sequence"/>
</dbReference>
<evidence type="ECO:0000259" key="11">
    <source>
        <dbReference type="PROSITE" id="PS50075"/>
    </source>
</evidence>
<comment type="PTM">
    <text evidence="10">4'-phosphopantetheine is transferred from CoA to a specific serine of apo-ACP by acpS.</text>
</comment>
<dbReference type="GO" id="GO:0000036">
    <property type="term" value="F:acyl carrier activity"/>
    <property type="evidence" value="ECO:0007669"/>
    <property type="project" value="UniProtKB-UniRule"/>
</dbReference>
<dbReference type="NCBIfam" id="NF002148">
    <property type="entry name" value="PRK00982.1-2"/>
    <property type="match status" value="1"/>
</dbReference>
<evidence type="ECO:0000313" key="12">
    <source>
        <dbReference type="EMBL" id="PNU05561.1"/>
    </source>
</evidence>
<keyword evidence="4 8" id="KW-0276">Fatty acid metabolism</keyword>
<dbReference type="AlphaFoldDB" id="A0A2K2G3H1"/>
<keyword evidence="5 8" id="KW-0443">Lipid metabolism</keyword>
<evidence type="ECO:0000256" key="3">
    <source>
        <dbReference type="ARBA" id="ARBA00022553"/>
    </source>
</evidence>
<dbReference type="RefSeq" id="WP_103095165.1">
    <property type="nucleotide sequence ID" value="NZ_LYMM01000024.1"/>
</dbReference>
<dbReference type="InterPro" id="IPR036736">
    <property type="entry name" value="ACP-like_sf"/>
</dbReference>
<evidence type="ECO:0000313" key="13">
    <source>
        <dbReference type="Proteomes" id="UP000236327"/>
    </source>
</evidence>
<keyword evidence="6 8" id="KW-0275">Fatty acid biosynthesis</keyword>
<evidence type="ECO:0000256" key="9">
    <source>
        <dbReference type="NCBIfam" id="TIGR00517"/>
    </source>
</evidence>
<dbReference type="Gene3D" id="1.10.1200.10">
    <property type="entry name" value="ACP-like"/>
    <property type="match status" value="1"/>
</dbReference>
<dbReference type="UniPathway" id="UPA00360"/>
<comment type="caution">
    <text evidence="12">The sequence shown here is derived from an EMBL/GenBank/DDBJ whole genome shotgun (WGS) entry which is preliminary data.</text>
</comment>
<dbReference type="PROSITE" id="PS00012">
    <property type="entry name" value="PHOSPHOPANTETHEINE"/>
    <property type="match status" value="1"/>
</dbReference>
<dbReference type="OrthoDB" id="9804551at2"/>
<dbReference type="NCBIfam" id="TIGR00517">
    <property type="entry name" value="acyl_carrier"/>
    <property type="match status" value="1"/>
</dbReference>
<feature type="domain" description="Carrier" evidence="11">
    <location>
        <begin position="2"/>
        <end position="77"/>
    </location>
</feature>
<dbReference type="InterPro" id="IPR006162">
    <property type="entry name" value="Ppantetheine_attach_site"/>
</dbReference>
<dbReference type="UniPathway" id="UPA00094"/>
<protein>
    <recommendedName>
        <fullName evidence="8 9">Acyl carrier protein</fullName>
        <shortName evidence="8">ACP</shortName>
    </recommendedName>
</protein>
<comment type="similarity">
    <text evidence="8">Belongs to the acyl carrier protein (ACP) family.</text>
</comment>
<dbReference type="GO" id="GO:0036104">
    <property type="term" value="P:Kdo2-lipid A biosynthetic process"/>
    <property type="evidence" value="ECO:0007669"/>
    <property type="project" value="UniProtKB-UniPathway"/>
</dbReference>
<keyword evidence="2 8" id="KW-0444">Lipid biosynthesis</keyword>
<dbReference type="NCBIfam" id="NF002150">
    <property type="entry name" value="PRK00982.1-4"/>
    <property type="match status" value="1"/>
</dbReference>
<comment type="PTM">
    <text evidence="8">4'-phosphopantetheine is transferred from CoA to a specific serine of apo-ACP by AcpS. This modification is essential for activity because fatty acids are bound in thioester linkage to the sulfhydryl of the prosthetic group.</text>
</comment>
<name>A0A2K2G3H1_9SPHN</name>
<dbReference type="GO" id="GO:0009245">
    <property type="term" value="P:lipid A biosynthetic process"/>
    <property type="evidence" value="ECO:0007669"/>
    <property type="project" value="TreeGrafter"/>
</dbReference>
<comment type="pathway">
    <text evidence="8 10">Lipid metabolism; fatty acid biosynthesis.</text>
</comment>
<organism evidence="12 13">
    <name type="scientific">Novosphingobium guangzhouense</name>
    <dbReference type="NCBI Taxonomy" id="1850347"/>
    <lineage>
        <taxon>Bacteria</taxon>
        <taxon>Pseudomonadati</taxon>
        <taxon>Pseudomonadota</taxon>
        <taxon>Alphaproteobacteria</taxon>
        <taxon>Sphingomonadales</taxon>
        <taxon>Sphingomonadaceae</taxon>
        <taxon>Novosphingobium</taxon>
    </lineage>
</organism>
<evidence type="ECO:0000256" key="4">
    <source>
        <dbReference type="ARBA" id="ARBA00022832"/>
    </source>
</evidence>
<comment type="subcellular location">
    <subcellularLocation>
        <location evidence="8">Cytoplasm</location>
    </subcellularLocation>
</comment>
<keyword evidence="13" id="KW-1185">Reference proteome</keyword>
<evidence type="ECO:0000256" key="7">
    <source>
        <dbReference type="ARBA" id="ARBA00024328"/>
    </source>
</evidence>
<evidence type="ECO:0000256" key="5">
    <source>
        <dbReference type="ARBA" id="ARBA00023098"/>
    </source>
</evidence>
<dbReference type="InterPro" id="IPR003231">
    <property type="entry name" value="ACP"/>
</dbReference>
<dbReference type="GO" id="GO:0000035">
    <property type="term" value="F:acyl binding"/>
    <property type="evidence" value="ECO:0007669"/>
    <property type="project" value="TreeGrafter"/>
</dbReference>
<feature type="modified residue" description="O-(pantetheine 4'-phosphoryl)serine" evidence="8">
    <location>
        <position position="37"/>
    </location>
</feature>
<dbReference type="GO" id="GO:0016020">
    <property type="term" value="C:membrane"/>
    <property type="evidence" value="ECO:0007669"/>
    <property type="project" value="GOC"/>
</dbReference>
<dbReference type="Pfam" id="PF00550">
    <property type="entry name" value="PP-binding"/>
    <property type="match status" value="1"/>
</dbReference>
<dbReference type="GO" id="GO:0005829">
    <property type="term" value="C:cytosol"/>
    <property type="evidence" value="ECO:0007669"/>
    <property type="project" value="TreeGrafter"/>
</dbReference>
<keyword evidence="8" id="KW-0963">Cytoplasm</keyword>
<proteinExistence type="inferred from homology"/>
<dbReference type="PROSITE" id="PS50075">
    <property type="entry name" value="CARRIER"/>
    <property type="match status" value="1"/>
</dbReference>
<keyword evidence="3 8" id="KW-0597">Phosphoprotein</keyword>
<dbReference type="EMBL" id="LYMM01000024">
    <property type="protein sequence ID" value="PNU05561.1"/>
    <property type="molecule type" value="Genomic_DNA"/>
</dbReference>
<evidence type="ECO:0000256" key="10">
    <source>
        <dbReference type="RuleBase" id="RU003545"/>
    </source>
</evidence>
<dbReference type="InterPro" id="IPR009081">
    <property type="entry name" value="PP-bd_ACP"/>
</dbReference>
<gene>
    <name evidence="8" type="primary">acpP</name>
    <name evidence="12" type="ORF">A8V01_15450</name>
</gene>
<keyword evidence="1 8" id="KW-0596">Phosphopantetheine</keyword>
<sequence>MTEIANDVVDLIVEHLGIYADQVTLNARFFEDLGADSLDVVEIVMALEDTFKITIPDSHVERIRTVKDAIDYVENAKKDPKARGAKW</sequence>